<keyword evidence="1" id="KW-1185">Reference proteome</keyword>
<reference evidence="2" key="1">
    <citation type="submission" date="2022-11" db="UniProtKB">
        <authorList>
            <consortium name="WormBaseParasite"/>
        </authorList>
    </citation>
    <scope>IDENTIFICATION</scope>
</reference>
<dbReference type="WBParaSite" id="nRc.2.0.1.t13797-RA">
    <property type="protein sequence ID" value="nRc.2.0.1.t13797-RA"/>
    <property type="gene ID" value="nRc.2.0.1.g13797"/>
</dbReference>
<organism evidence="1 2">
    <name type="scientific">Romanomermis culicivorax</name>
    <name type="common">Nematode worm</name>
    <dbReference type="NCBI Taxonomy" id="13658"/>
    <lineage>
        <taxon>Eukaryota</taxon>
        <taxon>Metazoa</taxon>
        <taxon>Ecdysozoa</taxon>
        <taxon>Nematoda</taxon>
        <taxon>Enoplea</taxon>
        <taxon>Dorylaimia</taxon>
        <taxon>Mermithida</taxon>
        <taxon>Mermithoidea</taxon>
        <taxon>Mermithidae</taxon>
        <taxon>Romanomermis</taxon>
    </lineage>
</organism>
<sequence>MKLPNGPGRRVHDEV</sequence>
<dbReference type="Proteomes" id="UP000887565">
    <property type="component" value="Unplaced"/>
</dbReference>
<evidence type="ECO:0000313" key="1">
    <source>
        <dbReference type="Proteomes" id="UP000887565"/>
    </source>
</evidence>
<name>A0A915IK68_ROMCU</name>
<accession>A0A915IK68</accession>
<proteinExistence type="predicted"/>
<protein>
    <submittedName>
        <fullName evidence="2">Uncharacterized protein</fullName>
    </submittedName>
</protein>
<evidence type="ECO:0000313" key="2">
    <source>
        <dbReference type="WBParaSite" id="nRc.2.0.1.t13797-RA"/>
    </source>
</evidence>